<evidence type="ECO:0000259" key="3">
    <source>
        <dbReference type="PROSITE" id="PS50217"/>
    </source>
</evidence>
<proteinExistence type="predicted"/>
<evidence type="ECO:0000256" key="2">
    <source>
        <dbReference type="SAM" id="MobiDB-lite"/>
    </source>
</evidence>
<dbReference type="SMART" id="SM00338">
    <property type="entry name" value="BRLZ"/>
    <property type="match status" value="1"/>
</dbReference>
<protein>
    <recommendedName>
        <fullName evidence="3">BZIP domain-containing protein</fullName>
    </recommendedName>
</protein>
<dbReference type="SUPFAM" id="SSF57959">
    <property type="entry name" value="Leucine zipper domain"/>
    <property type="match status" value="1"/>
</dbReference>
<dbReference type="InterPro" id="IPR004827">
    <property type="entry name" value="bZIP"/>
</dbReference>
<dbReference type="Pfam" id="PF00170">
    <property type="entry name" value="bZIP_1"/>
    <property type="match status" value="1"/>
</dbReference>
<dbReference type="PROSITE" id="PS50217">
    <property type="entry name" value="BZIP"/>
    <property type="match status" value="1"/>
</dbReference>
<dbReference type="Gene3D" id="1.20.5.170">
    <property type="match status" value="1"/>
</dbReference>
<keyword evidence="1" id="KW-0175">Coiled coil</keyword>
<gene>
    <name evidence="4" type="ORF">WJX72_010363</name>
</gene>
<feature type="compositionally biased region" description="Polar residues" evidence="2">
    <location>
        <begin position="54"/>
        <end position="75"/>
    </location>
</feature>
<feature type="compositionally biased region" description="Basic and acidic residues" evidence="2">
    <location>
        <begin position="100"/>
        <end position="113"/>
    </location>
</feature>
<feature type="region of interest" description="Disordered" evidence="2">
    <location>
        <begin position="35"/>
        <end position="75"/>
    </location>
</feature>
<sequence length="312" mass="32716">MADICVQQQPNCQPLDCQPLDFGLLNLLVDSQGPQMPGPLFGEAGFGGDREQSGPESSATGSGLDQSLDGQETTAEGANAQLEGGLATAASGDLGATQADRSKRAKLDEDERKERRRLSNRISARKNRSKRMEEVKSLQMVIKTYQEENTILKAKVEGMLRTIDQLQKQIQLYHEQRFLDPQVPASAAYATAAQAALASHAPALAAGAPHMPGAAASAPADVPGASEALAVGVGTWKVPAAGMAEHMQGTAMQTHGADASMLYLQSLPYARVPSPAHMLGNGMMGMHPADAMAGAGMSAACYNPVAAYQMLS</sequence>
<dbReference type="GO" id="GO:0003700">
    <property type="term" value="F:DNA-binding transcription factor activity"/>
    <property type="evidence" value="ECO:0007669"/>
    <property type="project" value="InterPro"/>
</dbReference>
<accession>A0AAW1PSL3</accession>
<comment type="caution">
    <text evidence="4">The sequence shown here is derived from an EMBL/GenBank/DDBJ whole genome shotgun (WGS) entry which is preliminary data.</text>
</comment>
<feature type="compositionally biased region" description="Basic residues" evidence="2">
    <location>
        <begin position="114"/>
        <end position="129"/>
    </location>
</feature>
<name>A0AAW1PSL3_9CHLO</name>
<keyword evidence="5" id="KW-1185">Reference proteome</keyword>
<organism evidence="4 5">
    <name type="scientific">[Myrmecia] bisecta</name>
    <dbReference type="NCBI Taxonomy" id="41462"/>
    <lineage>
        <taxon>Eukaryota</taxon>
        <taxon>Viridiplantae</taxon>
        <taxon>Chlorophyta</taxon>
        <taxon>core chlorophytes</taxon>
        <taxon>Trebouxiophyceae</taxon>
        <taxon>Trebouxiales</taxon>
        <taxon>Trebouxiaceae</taxon>
        <taxon>Myrmecia</taxon>
    </lineage>
</organism>
<dbReference type="EMBL" id="JALJOR010000009">
    <property type="protein sequence ID" value="KAK9811802.1"/>
    <property type="molecule type" value="Genomic_DNA"/>
</dbReference>
<feature type="domain" description="BZIP" evidence="3">
    <location>
        <begin position="110"/>
        <end position="173"/>
    </location>
</feature>
<dbReference type="Proteomes" id="UP001489004">
    <property type="component" value="Unassembled WGS sequence"/>
</dbReference>
<dbReference type="CDD" id="cd14686">
    <property type="entry name" value="bZIP"/>
    <property type="match status" value="1"/>
</dbReference>
<dbReference type="AlphaFoldDB" id="A0AAW1PSL3"/>
<reference evidence="4 5" key="1">
    <citation type="journal article" date="2024" name="Nat. Commun.">
        <title>Phylogenomics reveals the evolutionary origins of lichenization in chlorophyte algae.</title>
        <authorList>
            <person name="Puginier C."/>
            <person name="Libourel C."/>
            <person name="Otte J."/>
            <person name="Skaloud P."/>
            <person name="Haon M."/>
            <person name="Grisel S."/>
            <person name="Petersen M."/>
            <person name="Berrin J.G."/>
            <person name="Delaux P.M."/>
            <person name="Dal Grande F."/>
            <person name="Keller J."/>
        </authorList>
    </citation>
    <scope>NUCLEOTIDE SEQUENCE [LARGE SCALE GENOMIC DNA]</scope>
    <source>
        <strain evidence="4 5">SAG 2043</strain>
    </source>
</reference>
<evidence type="ECO:0000256" key="1">
    <source>
        <dbReference type="SAM" id="Coils"/>
    </source>
</evidence>
<evidence type="ECO:0000313" key="5">
    <source>
        <dbReference type="Proteomes" id="UP001489004"/>
    </source>
</evidence>
<dbReference type="InterPro" id="IPR046347">
    <property type="entry name" value="bZIP_sf"/>
</dbReference>
<evidence type="ECO:0000313" key="4">
    <source>
        <dbReference type="EMBL" id="KAK9811802.1"/>
    </source>
</evidence>
<feature type="coiled-coil region" evidence="1">
    <location>
        <begin position="135"/>
        <end position="176"/>
    </location>
</feature>
<feature type="region of interest" description="Disordered" evidence="2">
    <location>
        <begin position="90"/>
        <end position="131"/>
    </location>
</feature>